<dbReference type="SUPFAM" id="SSF53597">
    <property type="entry name" value="Dihydrofolate reductase-like"/>
    <property type="match status" value="1"/>
</dbReference>
<gene>
    <name evidence="2" type="ORF">J4557_31840</name>
</gene>
<evidence type="ECO:0000259" key="1">
    <source>
        <dbReference type="Pfam" id="PF01872"/>
    </source>
</evidence>
<dbReference type="InterPro" id="IPR002734">
    <property type="entry name" value="RibDG_C"/>
</dbReference>
<dbReference type="InterPro" id="IPR024072">
    <property type="entry name" value="DHFR-like_dom_sf"/>
</dbReference>
<reference evidence="2 3" key="1">
    <citation type="submission" date="2021-03" db="EMBL/GenBank/DDBJ databases">
        <authorList>
            <person name="Kanchanasin P."/>
            <person name="Saeng-In P."/>
            <person name="Phongsopitanun W."/>
            <person name="Yuki M."/>
            <person name="Kudo T."/>
            <person name="Ohkuma M."/>
            <person name="Tanasupawat S."/>
        </authorList>
    </citation>
    <scope>NUCLEOTIDE SEQUENCE [LARGE SCALE GENOMIC DNA]</scope>
    <source>
        <strain evidence="2 3">L46</strain>
    </source>
</reference>
<name>A0ABS3R7U7_9ACTN</name>
<sequence length="188" mass="21760">MRKIIVSMTTSLDGFVEGPDREIDWHLVDDELHRYFNDWFRGMSAFISGRVTYELMASVWPTADADPDLPAPMREFAGIWREKPKIVFSRTLRSAGWNTEIRREVVAEEIRELKARPGGDMVLGGPDLAASFRALDLIDEYRLFVDPILLGRGRPLFSDFDRRTRLALAETRTFPHGVVMLRYERVRD</sequence>
<accession>A0ABS3R7U7</accession>
<feature type="domain" description="Bacterial bifunctional deaminase-reductase C-terminal" evidence="1">
    <location>
        <begin position="2"/>
        <end position="179"/>
    </location>
</feature>
<dbReference type="RefSeq" id="WP_208270455.1">
    <property type="nucleotide sequence ID" value="NZ_BAAAGM010000066.1"/>
</dbReference>
<comment type="caution">
    <text evidence="2">The sequence shown here is derived from an EMBL/GenBank/DDBJ whole genome shotgun (WGS) entry which is preliminary data.</text>
</comment>
<keyword evidence="3" id="KW-1185">Reference proteome</keyword>
<evidence type="ECO:0000313" key="3">
    <source>
        <dbReference type="Proteomes" id="UP000666915"/>
    </source>
</evidence>
<dbReference type="InterPro" id="IPR050765">
    <property type="entry name" value="Riboflavin_Biosynth_HTPR"/>
</dbReference>
<protein>
    <submittedName>
        <fullName evidence="2">Dihydrofolate reductase family protein</fullName>
    </submittedName>
</protein>
<proteinExistence type="predicted"/>
<dbReference type="EMBL" id="JAGEOK010000023">
    <property type="protein sequence ID" value="MBO2442127.1"/>
    <property type="molecule type" value="Genomic_DNA"/>
</dbReference>
<dbReference type="PANTHER" id="PTHR38011">
    <property type="entry name" value="DIHYDROFOLATE REDUCTASE FAMILY PROTEIN (AFU_ORTHOLOGUE AFUA_8G06820)"/>
    <property type="match status" value="1"/>
</dbReference>
<evidence type="ECO:0000313" key="2">
    <source>
        <dbReference type="EMBL" id="MBO2442127.1"/>
    </source>
</evidence>
<organism evidence="2 3">
    <name type="scientific">Actinomadura nitritigenes</name>
    <dbReference type="NCBI Taxonomy" id="134602"/>
    <lineage>
        <taxon>Bacteria</taxon>
        <taxon>Bacillati</taxon>
        <taxon>Actinomycetota</taxon>
        <taxon>Actinomycetes</taxon>
        <taxon>Streptosporangiales</taxon>
        <taxon>Thermomonosporaceae</taxon>
        <taxon>Actinomadura</taxon>
    </lineage>
</organism>
<dbReference type="Gene3D" id="3.40.430.10">
    <property type="entry name" value="Dihydrofolate Reductase, subunit A"/>
    <property type="match status" value="1"/>
</dbReference>
<dbReference type="Pfam" id="PF01872">
    <property type="entry name" value="RibD_C"/>
    <property type="match status" value="1"/>
</dbReference>
<dbReference type="Proteomes" id="UP000666915">
    <property type="component" value="Unassembled WGS sequence"/>
</dbReference>
<dbReference type="PANTHER" id="PTHR38011:SF11">
    <property type="entry name" value="2,5-DIAMINO-6-RIBOSYLAMINO-4(3H)-PYRIMIDINONE 5'-PHOSPHATE REDUCTASE"/>
    <property type="match status" value="1"/>
</dbReference>